<dbReference type="InterPro" id="IPR052111">
    <property type="entry name" value="Spermatogenesis_Ciliary_MAP"/>
</dbReference>
<dbReference type="Gene3D" id="1.10.418.10">
    <property type="entry name" value="Calponin-like domain"/>
    <property type="match status" value="1"/>
</dbReference>
<dbReference type="SUPFAM" id="SSF47576">
    <property type="entry name" value="Calponin-homology domain, CH-domain"/>
    <property type="match status" value="1"/>
</dbReference>
<sequence>MEPLTDEQLEELYQWIDKIPLSRRKRNLSRDFADGVLMAEVVSHFFPRLVDLHNYGQALRVDTKIYNWKTLNSKVLKKFNFNLDTETITELANAKPGVIEDVLWDFRQVVNAKMQQNNKPYFDDELDDPMSNFAKMEAVQNETDRKMLLEKIQECEEQAEYIKALEAKIAKLEELMRLKDAKIAKLTKAKRPNH</sequence>
<dbReference type="InterPro" id="IPR036872">
    <property type="entry name" value="CH_dom_sf"/>
</dbReference>
<keyword evidence="3" id="KW-0282">Flagellum</keyword>
<dbReference type="PANTHER" id="PTHR12509:SF9">
    <property type="entry name" value="SPERM FLAGELLAR PROTEIN 1 ISOFORM X1"/>
    <property type="match status" value="1"/>
</dbReference>
<accession>A0ABR2GUV7</accession>
<dbReference type="Proteomes" id="UP001470230">
    <property type="component" value="Unassembled WGS sequence"/>
</dbReference>
<dbReference type="PANTHER" id="PTHR12509">
    <property type="entry name" value="SPERMATOGENESIS-ASSOCIATED 4-RELATED"/>
    <property type="match status" value="1"/>
</dbReference>
<evidence type="ECO:0000313" key="3">
    <source>
        <dbReference type="EMBL" id="KAK8837656.1"/>
    </source>
</evidence>
<dbReference type="InterPro" id="IPR001715">
    <property type="entry name" value="CH_dom"/>
</dbReference>
<organism evidence="3 4">
    <name type="scientific">Tritrichomonas musculus</name>
    <dbReference type="NCBI Taxonomy" id="1915356"/>
    <lineage>
        <taxon>Eukaryota</taxon>
        <taxon>Metamonada</taxon>
        <taxon>Parabasalia</taxon>
        <taxon>Tritrichomonadida</taxon>
        <taxon>Tritrichomonadidae</taxon>
        <taxon>Tritrichomonas</taxon>
    </lineage>
</organism>
<protein>
    <submittedName>
        <fullName evidence="3">Sperm flagellar protein 1</fullName>
    </submittedName>
</protein>
<reference evidence="3 4" key="1">
    <citation type="submission" date="2024-04" db="EMBL/GenBank/DDBJ databases">
        <title>Tritrichomonas musculus Genome.</title>
        <authorList>
            <person name="Alves-Ferreira E."/>
            <person name="Grigg M."/>
            <person name="Lorenzi H."/>
            <person name="Galac M."/>
        </authorList>
    </citation>
    <scope>NUCLEOTIDE SEQUENCE [LARGE SCALE GENOMIC DNA]</scope>
    <source>
        <strain evidence="3 4">EAF2021</strain>
    </source>
</reference>
<keyword evidence="3" id="KW-0969">Cilium</keyword>
<keyword evidence="4" id="KW-1185">Reference proteome</keyword>
<comment type="caution">
    <text evidence="3">The sequence shown here is derived from an EMBL/GenBank/DDBJ whole genome shotgun (WGS) entry which is preliminary data.</text>
</comment>
<evidence type="ECO:0000313" key="4">
    <source>
        <dbReference type="Proteomes" id="UP001470230"/>
    </source>
</evidence>
<keyword evidence="3" id="KW-0966">Cell projection</keyword>
<feature type="domain" description="Calponin-homology (CH)" evidence="2">
    <location>
        <begin position="6"/>
        <end position="111"/>
    </location>
</feature>
<keyword evidence="1" id="KW-0175">Coiled coil</keyword>
<dbReference type="PROSITE" id="PS50021">
    <property type="entry name" value="CH"/>
    <property type="match status" value="1"/>
</dbReference>
<evidence type="ECO:0000259" key="2">
    <source>
        <dbReference type="PROSITE" id="PS50021"/>
    </source>
</evidence>
<proteinExistence type="predicted"/>
<feature type="coiled-coil region" evidence="1">
    <location>
        <begin position="138"/>
        <end position="189"/>
    </location>
</feature>
<dbReference type="Pfam" id="PF06294">
    <property type="entry name" value="CH_2"/>
    <property type="match status" value="1"/>
</dbReference>
<name>A0ABR2GUV7_9EUKA</name>
<gene>
    <name evidence="3" type="ORF">M9Y10_036189</name>
</gene>
<dbReference type="EMBL" id="JAPFFF010000058">
    <property type="protein sequence ID" value="KAK8837656.1"/>
    <property type="molecule type" value="Genomic_DNA"/>
</dbReference>
<evidence type="ECO:0000256" key="1">
    <source>
        <dbReference type="SAM" id="Coils"/>
    </source>
</evidence>
<dbReference type="InterPro" id="IPR010441">
    <property type="entry name" value="CH_2"/>
</dbReference>